<evidence type="ECO:0000256" key="6">
    <source>
        <dbReference type="ARBA" id="ARBA00022824"/>
    </source>
</evidence>
<dbReference type="Gene3D" id="3.30.450.40">
    <property type="match status" value="1"/>
</dbReference>
<dbReference type="CDD" id="cd00130">
    <property type="entry name" value="PAS"/>
    <property type="match status" value="2"/>
</dbReference>
<evidence type="ECO:0000259" key="13">
    <source>
        <dbReference type="PROSITE" id="PS50112"/>
    </source>
</evidence>
<dbReference type="SUPFAM" id="SSF55073">
    <property type="entry name" value="Nucleotide cyclase"/>
    <property type="match status" value="1"/>
</dbReference>
<comment type="cofactor">
    <cofactor evidence="1">
        <name>Cu cation</name>
        <dbReference type="ChEBI" id="CHEBI:23378"/>
    </cofactor>
</comment>
<dbReference type="FunFam" id="3.30.70.270:FF:000001">
    <property type="entry name" value="Diguanylate cyclase domain protein"/>
    <property type="match status" value="1"/>
</dbReference>
<reference evidence="16 17" key="1">
    <citation type="journal article" date="2019" name="Genome Biol. Evol.">
        <title>Day and night: Metabolic profiles and evolutionary relationships of six axenic non-marine cyanobacteria.</title>
        <authorList>
            <person name="Will S.E."/>
            <person name="Henke P."/>
            <person name="Boedeker C."/>
            <person name="Huang S."/>
            <person name="Brinkmann H."/>
            <person name="Rohde M."/>
            <person name="Jarek M."/>
            <person name="Friedl T."/>
            <person name="Seufert S."/>
            <person name="Schumacher M."/>
            <person name="Overmann J."/>
            <person name="Neumann-Schaal M."/>
            <person name="Petersen J."/>
        </authorList>
    </citation>
    <scope>NUCLEOTIDE SEQUENCE [LARGE SCALE GENOMIC DNA]</scope>
    <source>
        <strain evidence="16 17">PCC 6912</strain>
    </source>
</reference>
<dbReference type="InterPro" id="IPR043128">
    <property type="entry name" value="Rev_trsase/Diguanyl_cyclase"/>
</dbReference>
<dbReference type="InterPro" id="IPR000160">
    <property type="entry name" value="GGDEF_dom"/>
</dbReference>
<keyword evidence="6" id="KW-0256">Endoplasmic reticulum</keyword>
<evidence type="ECO:0000256" key="1">
    <source>
        <dbReference type="ARBA" id="ARBA00001935"/>
    </source>
</evidence>
<dbReference type="RefSeq" id="WP_016875507.1">
    <property type="nucleotide sequence ID" value="NZ_AJLN01000100.1"/>
</dbReference>
<dbReference type="STRING" id="211165.GCA_000317285_03936"/>
<evidence type="ECO:0000259" key="14">
    <source>
        <dbReference type="PROSITE" id="PS50113"/>
    </source>
</evidence>
<dbReference type="Gene3D" id="3.30.70.270">
    <property type="match status" value="1"/>
</dbReference>
<evidence type="ECO:0000256" key="5">
    <source>
        <dbReference type="ARBA" id="ARBA00022745"/>
    </source>
</evidence>
<keyword evidence="10 12" id="KW-0472">Membrane</keyword>
<evidence type="ECO:0000256" key="11">
    <source>
        <dbReference type="SAM" id="Coils"/>
    </source>
</evidence>
<dbReference type="NCBIfam" id="TIGR00254">
    <property type="entry name" value="GGDEF"/>
    <property type="match status" value="1"/>
</dbReference>
<evidence type="ECO:0000256" key="8">
    <source>
        <dbReference type="ARBA" id="ARBA00023008"/>
    </source>
</evidence>
<comment type="subcellular location">
    <subcellularLocation>
        <location evidence="2">Endoplasmic reticulum membrane</location>
        <topology evidence="2">Multi-pass membrane protein</topology>
    </subcellularLocation>
</comment>
<feature type="coiled-coil region" evidence="11">
    <location>
        <begin position="372"/>
        <end position="406"/>
    </location>
</feature>
<keyword evidence="8" id="KW-0186">Copper</keyword>
<dbReference type="Gene3D" id="3.30.450.20">
    <property type="entry name" value="PAS domain"/>
    <property type="match status" value="2"/>
</dbReference>
<dbReference type="PANTHER" id="PTHR45138">
    <property type="entry name" value="REGULATORY COMPONENTS OF SENSORY TRANSDUCTION SYSTEM"/>
    <property type="match status" value="1"/>
</dbReference>
<gene>
    <name evidence="16" type="ORF">PCC6912_14730</name>
</gene>
<feature type="domain" description="PAS" evidence="13">
    <location>
        <begin position="270"/>
        <end position="334"/>
    </location>
</feature>
<feature type="transmembrane region" description="Helical" evidence="12">
    <location>
        <begin position="81"/>
        <end position="101"/>
    </location>
</feature>
<dbReference type="SUPFAM" id="SSF55785">
    <property type="entry name" value="PYP-like sensor domain (PAS domain)"/>
    <property type="match status" value="2"/>
</dbReference>
<dbReference type="PROSITE" id="PS50112">
    <property type="entry name" value="PAS"/>
    <property type="match status" value="2"/>
</dbReference>
<keyword evidence="9" id="KW-0902">Two-component regulatory system</keyword>
<keyword evidence="7 12" id="KW-1133">Transmembrane helix</keyword>
<dbReference type="SUPFAM" id="SSF55781">
    <property type="entry name" value="GAF domain-like"/>
    <property type="match status" value="1"/>
</dbReference>
<feature type="transmembrane region" description="Helical" evidence="12">
    <location>
        <begin position="20"/>
        <end position="40"/>
    </location>
</feature>
<keyword evidence="17" id="KW-1185">Reference proteome</keyword>
<protein>
    <submittedName>
        <fullName evidence="16">Diguanylate cyclase</fullName>
    </submittedName>
</protein>
<dbReference type="InterPro" id="IPR001610">
    <property type="entry name" value="PAC"/>
</dbReference>
<keyword evidence="11" id="KW-0175">Coiled coil</keyword>
<dbReference type="CDD" id="cd01949">
    <property type="entry name" value="GGDEF"/>
    <property type="match status" value="1"/>
</dbReference>
<dbReference type="InterPro" id="IPR013655">
    <property type="entry name" value="PAS_fold_3"/>
</dbReference>
<dbReference type="Pfam" id="PF08448">
    <property type="entry name" value="PAS_4"/>
    <property type="match status" value="1"/>
</dbReference>
<dbReference type="Pfam" id="PF00990">
    <property type="entry name" value="GGDEF"/>
    <property type="match status" value="1"/>
</dbReference>
<organism evidence="16 17">
    <name type="scientific">Chlorogloeopsis fritschii PCC 6912</name>
    <dbReference type="NCBI Taxonomy" id="211165"/>
    <lineage>
        <taxon>Bacteria</taxon>
        <taxon>Bacillati</taxon>
        <taxon>Cyanobacteriota</taxon>
        <taxon>Cyanophyceae</taxon>
        <taxon>Nostocales</taxon>
        <taxon>Chlorogloeopsidaceae</taxon>
        <taxon>Chlorogloeopsis</taxon>
    </lineage>
</organism>
<evidence type="ECO:0000256" key="3">
    <source>
        <dbReference type="ARBA" id="ARBA00009842"/>
    </source>
</evidence>
<feature type="domain" description="PAC" evidence="14">
    <location>
        <begin position="336"/>
        <end position="388"/>
    </location>
</feature>
<dbReference type="InterPro" id="IPR029016">
    <property type="entry name" value="GAF-like_dom_sf"/>
</dbReference>
<dbReference type="Proteomes" id="UP000268857">
    <property type="component" value="Unassembled WGS sequence"/>
</dbReference>
<sequence>MYQQYGHCYQCQPELVWLNILSDSAIALAYYLIPIVLVYFIRKWQDFPLNWIFRLIAVWIVAAGTFHIVEIWTLWHPVSWFLGMIKAITAFGSLGTAVLMMRSLPQVLSTPSLIELKKANQKLELEITERHFTEEALRESKERFHNAFDYAAIGMALVGLDGKWLQVNRSLCEIMGYSEQELLSTTCQEITHPDDQDIDLNYILQLLNGEIRCYHIEKRYIHKFGHIVWVLLSTSLVRNVHGQPLYWIAQIQDITERKEVEKTLRQQACIFENISDGVIVTDLFGQILDWNKAAEKMFCYAKAEVLGKKLGILHKPQQSGVLTQQILDELLSTGRWSGEINFIRKDGTEGVCETVVVPLYNEHGQPSATIGVNRNITERKQVEAALQQANQQLTGWVQELEQRNREIALLSEMSDILQACLTVEEAYKVIAQLVQPLFPNTSGGVFIISASKHLVEAVTTWGDVNVGFKTVFSPKQCWALRRGRSHFTVADAHGLQCSHIEETGEALCVPMMAQGEALGMLHLHSQEKEQLTIAKQRLASAVAERIALALANLRLNEALQQQSIRDPLTSLFNRRYLEESLEREVSRAERNQQSVGIIMIDVDHFKRFNDTYGHEAGDIVLRELGMFLRKHIRKADIACRYGGEELLLILPEAGLEVCQDRAERIRQCVKHLDVYHQRQKLGNITLSVGVAMFPDHGSTGAAVIEAADAALYLAKKAGRDRVVVAQSLGETNGLLTPVTASQLTE</sequence>
<dbReference type="SMART" id="SM00086">
    <property type="entry name" value="PAC"/>
    <property type="match status" value="2"/>
</dbReference>
<dbReference type="SMART" id="SM00065">
    <property type="entry name" value="GAF"/>
    <property type="match status" value="1"/>
</dbReference>
<keyword evidence="4 12" id="KW-0812">Transmembrane</keyword>
<dbReference type="InterPro" id="IPR003018">
    <property type="entry name" value="GAF"/>
</dbReference>
<evidence type="ECO:0000313" key="17">
    <source>
        <dbReference type="Proteomes" id="UP000268857"/>
    </source>
</evidence>
<dbReference type="InterPro" id="IPR013656">
    <property type="entry name" value="PAS_4"/>
</dbReference>
<dbReference type="InterPro" id="IPR035965">
    <property type="entry name" value="PAS-like_dom_sf"/>
</dbReference>
<feature type="domain" description="PAS" evidence="13">
    <location>
        <begin position="140"/>
        <end position="210"/>
    </location>
</feature>
<dbReference type="Pfam" id="PF13492">
    <property type="entry name" value="GAF_3"/>
    <property type="match status" value="1"/>
</dbReference>
<proteinExistence type="inferred from homology"/>
<name>A0A433NN09_CHLFR</name>
<dbReference type="Pfam" id="PF08447">
    <property type="entry name" value="PAS_3"/>
    <property type="match status" value="1"/>
</dbReference>
<evidence type="ECO:0000313" key="16">
    <source>
        <dbReference type="EMBL" id="RUR84578.1"/>
    </source>
</evidence>
<keyword evidence="5" id="KW-0936">Ethylene signaling pathway</keyword>
<evidence type="ECO:0000256" key="7">
    <source>
        <dbReference type="ARBA" id="ARBA00022989"/>
    </source>
</evidence>
<dbReference type="SMART" id="SM00267">
    <property type="entry name" value="GGDEF"/>
    <property type="match status" value="1"/>
</dbReference>
<dbReference type="GO" id="GO:0052621">
    <property type="term" value="F:diguanylate cyclase activity"/>
    <property type="evidence" value="ECO:0007669"/>
    <property type="project" value="TreeGrafter"/>
</dbReference>
<dbReference type="InterPro" id="IPR000700">
    <property type="entry name" value="PAS-assoc_C"/>
</dbReference>
<dbReference type="SMART" id="SM00091">
    <property type="entry name" value="PAS"/>
    <property type="match status" value="2"/>
</dbReference>
<dbReference type="PANTHER" id="PTHR45138:SF9">
    <property type="entry name" value="DIGUANYLATE CYCLASE DGCM-RELATED"/>
    <property type="match status" value="1"/>
</dbReference>
<dbReference type="AlphaFoldDB" id="A0A433NN09"/>
<evidence type="ECO:0000259" key="15">
    <source>
        <dbReference type="PROSITE" id="PS50887"/>
    </source>
</evidence>
<feature type="domain" description="GGDEF" evidence="15">
    <location>
        <begin position="593"/>
        <end position="727"/>
    </location>
</feature>
<evidence type="ECO:0000256" key="9">
    <source>
        <dbReference type="ARBA" id="ARBA00023012"/>
    </source>
</evidence>
<accession>A0A433NN09</accession>
<dbReference type="OrthoDB" id="9812260at2"/>
<dbReference type="InterPro" id="IPR000014">
    <property type="entry name" value="PAS"/>
</dbReference>
<dbReference type="GO" id="GO:0005886">
    <property type="term" value="C:plasma membrane"/>
    <property type="evidence" value="ECO:0007669"/>
    <property type="project" value="TreeGrafter"/>
</dbReference>
<evidence type="ECO:0000256" key="2">
    <source>
        <dbReference type="ARBA" id="ARBA00004477"/>
    </source>
</evidence>
<evidence type="ECO:0000256" key="4">
    <source>
        <dbReference type="ARBA" id="ARBA00022692"/>
    </source>
</evidence>
<dbReference type="GO" id="GO:0043709">
    <property type="term" value="P:cell adhesion involved in single-species biofilm formation"/>
    <property type="evidence" value="ECO:0007669"/>
    <property type="project" value="TreeGrafter"/>
</dbReference>
<dbReference type="GO" id="GO:1902201">
    <property type="term" value="P:negative regulation of bacterial-type flagellum-dependent cell motility"/>
    <property type="evidence" value="ECO:0007669"/>
    <property type="project" value="TreeGrafter"/>
</dbReference>
<comment type="similarity">
    <text evidence="3">Belongs to the ethylene receptor family.</text>
</comment>
<evidence type="ECO:0000256" key="10">
    <source>
        <dbReference type="ARBA" id="ARBA00023136"/>
    </source>
</evidence>
<dbReference type="PROSITE" id="PS50887">
    <property type="entry name" value="GGDEF"/>
    <property type="match status" value="1"/>
</dbReference>
<feature type="transmembrane region" description="Helical" evidence="12">
    <location>
        <begin position="52"/>
        <end position="75"/>
    </location>
</feature>
<dbReference type="PROSITE" id="PS50113">
    <property type="entry name" value="PAC"/>
    <property type="match status" value="2"/>
</dbReference>
<feature type="domain" description="PAC" evidence="14">
    <location>
        <begin position="214"/>
        <end position="266"/>
    </location>
</feature>
<comment type="caution">
    <text evidence="16">The sequence shown here is derived from an EMBL/GenBank/DDBJ whole genome shotgun (WGS) entry which is preliminary data.</text>
</comment>
<dbReference type="InterPro" id="IPR050469">
    <property type="entry name" value="Diguanylate_Cyclase"/>
</dbReference>
<dbReference type="NCBIfam" id="TIGR00229">
    <property type="entry name" value="sensory_box"/>
    <property type="match status" value="2"/>
</dbReference>
<dbReference type="InterPro" id="IPR058544">
    <property type="entry name" value="ETR1_N"/>
</dbReference>
<dbReference type="Pfam" id="PF25487">
    <property type="entry name" value="ETR1_N"/>
    <property type="match status" value="1"/>
</dbReference>
<dbReference type="EMBL" id="RSCJ01000004">
    <property type="protein sequence ID" value="RUR84578.1"/>
    <property type="molecule type" value="Genomic_DNA"/>
</dbReference>
<dbReference type="InterPro" id="IPR029787">
    <property type="entry name" value="Nucleotide_cyclase"/>
</dbReference>
<evidence type="ECO:0000256" key="12">
    <source>
        <dbReference type="SAM" id="Phobius"/>
    </source>
</evidence>